<dbReference type="Pfam" id="PF00149">
    <property type="entry name" value="Metallophos"/>
    <property type="match status" value="1"/>
</dbReference>
<keyword evidence="1" id="KW-1003">Cell membrane</keyword>
<name>A0ABW4XSG5_9GAMM</name>
<dbReference type="InterPro" id="IPR004843">
    <property type="entry name" value="Calcineurin-like_PHP"/>
</dbReference>
<dbReference type="EMBL" id="JBHUHT010000016">
    <property type="protein sequence ID" value="MFD2097228.1"/>
    <property type="molecule type" value="Genomic_DNA"/>
</dbReference>
<sequence length="264" mass="30616">MAASAVVHQYRAIWLSDIHLGSRDCQATYLLSFLRSIKTEHLFLVGDVIDFWALKKRSYWPESHQAVLHQLTTMAKQGTRIIYVPGNHDEDLRAFDQLPLFGLELHHQFEYTTHQGKKLLMLHGDKFDAAVKCGPLTTWFGDRAYDFVLWLNRWSNRWRRQLGMNYFSLATYLKQKSKKANAAVERFEQAAIHEAKRYGFDGIVCGHIHVPNLREQDGILYMNDGDWVESCTALVEQRNGDIELIHWSEQRQQIAEIVLEGKAA</sequence>
<evidence type="ECO:0000256" key="1">
    <source>
        <dbReference type="ARBA" id="ARBA00022475"/>
    </source>
</evidence>
<evidence type="ECO:0000256" key="3">
    <source>
        <dbReference type="ARBA" id="ARBA00022723"/>
    </source>
</evidence>
<evidence type="ECO:0000256" key="4">
    <source>
        <dbReference type="ARBA" id="ARBA00023136"/>
    </source>
</evidence>
<evidence type="ECO:0000256" key="5">
    <source>
        <dbReference type="ARBA" id="ARBA00023211"/>
    </source>
</evidence>
<accession>A0ABW4XSG5</accession>
<comment type="caution">
    <text evidence="7">The sequence shown here is derived from an EMBL/GenBank/DDBJ whole genome shotgun (WGS) entry which is preliminary data.</text>
</comment>
<dbReference type="PANTHER" id="PTHR34990">
    <property type="entry name" value="UDP-2,3-DIACYLGLUCOSAMINE HYDROLASE-RELATED"/>
    <property type="match status" value="1"/>
</dbReference>
<dbReference type="Proteomes" id="UP001597380">
    <property type="component" value="Unassembled WGS sequence"/>
</dbReference>
<protein>
    <submittedName>
        <fullName evidence="7">UDP-2,3-diacylglucosamine diphosphatase</fullName>
        <ecNumber evidence="7">3.6.1.54</ecNumber>
    </submittedName>
</protein>
<dbReference type="RefSeq" id="WP_345339849.1">
    <property type="nucleotide sequence ID" value="NZ_BAABLI010000012.1"/>
</dbReference>
<dbReference type="InterPro" id="IPR043461">
    <property type="entry name" value="LpxH-like"/>
</dbReference>
<proteinExistence type="predicted"/>
<dbReference type="Gene3D" id="3.60.21.10">
    <property type="match status" value="1"/>
</dbReference>
<reference evidence="8" key="1">
    <citation type="journal article" date="2019" name="Int. J. Syst. Evol. Microbiol.">
        <title>The Global Catalogue of Microorganisms (GCM) 10K type strain sequencing project: providing services to taxonomists for standard genome sequencing and annotation.</title>
        <authorList>
            <consortium name="The Broad Institute Genomics Platform"/>
            <consortium name="The Broad Institute Genome Sequencing Center for Infectious Disease"/>
            <person name="Wu L."/>
            <person name="Ma J."/>
        </authorList>
    </citation>
    <scope>NUCLEOTIDE SEQUENCE [LARGE SCALE GENOMIC DNA]</scope>
    <source>
        <strain evidence="8">CGMCC 1.10992</strain>
    </source>
</reference>
<dbReference type="CDD" id="cd07398">
    <property type="entry name" value="MPP_YbbF-LpxH"/>
    <property type="match status" value="1"/>
</dbReference>
<dbReference type="SUPFAM" id="SSF56300">
    <property type="entry name" value="Metallo-dependent phosphatases"/>
    <property type="match status" value="1"/>
</dbReference>
<dbReference type="GO" id="GO:0016787">
    <property type="term" value="F:hydrolase activity"/>
    <property type="evidence" value="ECO:0007669"/>
    <property type="project" value="UniProtKB-KW"/>
</dbReference>
<dbReference type="EC" id="3.6.1.54" evidence="7"/>
<keyword evidence="2" id="KW-0997">Cell inner membrane</keyword>
<dbReference type="InterPro" id="IPR029052">
    <property type="entry name" value="Metallo-depent_PP-like"/>
</dbReference>
<evidence type="ECO:0000313" key="7">
    <source>
        <dbReference type="EMBL" id="MFD2097228.1"/>
    </source>
</evidence>
<feature type="domain" description="Calcineurin-like phosphoesterase" evidence="6">
    <location>
        <begin position="13"/>
        <end position="211"/>
    </location>
</feature>
<keyword evidence="5" id="KW-0464">Manganese</keyword>
<dbReference type="PANTHER" id="PTHR34990:SF2">
    <property type="entry name" value="BLL8164 PROTEIN"/>
    <property type="match status" value="1"/>
</dbReference>
<keyword evidence="3" id="KW-0479">Metal-binding</keyword>
<keyword evidence="4" id="KW-0472">Membrane</keyword>
<evidence type="ECO:0000313" key="8">
    <source>
        <dbReference type="Proteomes" id="UP001597380"/>
    </source>
</evidence>
<gene>
    <name evidence="7" type="ORF">ACFSJ3_14625</name>
</gene>
<keyword evidence="8" id="KW-1185">Reference proteome</keyword>
<evidence type="ECO:0000259" key="6">
    <source>
        <dbReference type="Pfam" id="PF00149"/>
    </source>
</evidence>
<keyword evidence="7" id="KW-0378">Hydrolase</keyword>
<organism evidence="7 8">
    <name type="scientific">Corallincola platygyrae</name>
    <dbReference type="NCBI Taxonomy" id="1193278"/>
    <lineage>
        <taxon>Bacteria</taxon>
        <taxon>Pseudomonadati</taxon>
        <taxon>Pseudomonadota</taxon>
        <taxon>Gammaproteobacteria</taxon>
        <taxon>Alteromonadales</taxon>
        <taxon>Psychromonadaceae</taxon>
        <taxon>Corallincola</taxon>
    </lineage>
</organism>
<evidence type="ECO:0000256" key="2">
    <source>
        <dbReference type="ARBA" id="ARBA00022519"/>
    </source>
</evidence>